<comment type="similarity">
    <text evidence="2">Belongs to the IL-7/IL-9 family.</text>
</comment>
<evidence type="ECO:0000256" key="7">
    <source>
        <dbReference type="ARBA" id="ARBA00023030"/>
    </source>
</evidence>
<reference evidence="11 12" key="1">
    <citation type="journal article" date="2020" name="Nature">
        <title>Six reference-quality genomes reveal evolution of bat adaptations.</title>
        <authorList>
            <person name="Jebb D."/>
            <person name="Huang Z."/>
            <person name="Pippel M."/>
            <person name="Hughes G.M."/>
            <person name="Lavrichenko K."/>
            <person name="Devanna P."/>
            <person name="Winkler S."/>
            <person name="Jermiin L.S."/>
            <person name="Skirmuntt E.C."/>
            <person name="Katzourakis A."/>
            <person name="Burkitt-Gray L."/>
            <person name="Ray D.A."/>
            <person name="Sullivan K.A.M."/>
            <person name="Roscito J.G."/>
            <person name="Kirilenko B.M."/>
            <person name="Davalos L.M."/>
            <person name="Corthals A.P."/>
            <person name="Power M.L."/>
            <person name="Jones G."/>
            <person name="Ransome R.D."/>
            <person name="Dechmann D.K.N."/>
            <person name="Locatelli A.G."/>
            <person name="Puechmaille S.J."/>
            <person name="Fedrigo O."/>
            <person name="Jarvis E.D."/>
            <person name="Hiller M."/>
            <person name="Vernes S.C."/>
            <person name="Myers E.W."/>
            <person name="Teeling E.C."/>
        </authorList>
    </citation>
    <scope>NUCLEOTIDE SEQUENCE [LARGE SCALE GENOMIC DNA]</scope>
    <source>
        <strain evidence="11">MRouAeg1</strain>
        <tissue evidence="11">Muscle</tissue>
    </source>
</reference>
<evidence type="ECO:0000256" key="2">
    <source>
        <dbReference type="ARBA" id="ARBA00007621"/>
    </source>
</evidence>
<evidence type="ECO:0000256" key="9">
    <source>
        <dbReference type="ARBA" id="ARBA00023180"/>
    </source>
</evidence>
<dbReference type="SMART" id="SM00127">
    <property type="entry name" value="IL7"/>
    <property type="match status" value="1"/>
</dbReference>
<feature type="signal peptide" evidence="10">
    <location>
        <begin position="1"/>
        <end position="25"/>
    </location>
</feature>
<comment type="subcellular location">
    <subcellularLocation>
        <location evidence="1">Secreted</location>
    </subcellularLocation>
</comment>
<dbReference type="GO" id="GO:0005139">
    <property type="term" value="F:interleukin-7 receptor binding"/>
    <property type="evidence" value="ECO:0007669"/>
    <property type="project" value="InterPro"/>
</dbReference>
<dbReference type="PRINTS" id="PR00435">
    <property type="entry name" value="INTERLEUKIN7"/>
</dbReference>
<dbReference type="InterPro" id="IPR001181">
    <property type="entry name" value="IL-7"/>
</dbReference>
<name>A0A7J8C201_ROUAE</name>
<dbReference type="InterPro" id="IPR038325">
    <property type="entry name" value="IL7_sf"/>
</dbReference>
<evidence type="ECO:0000256" key="4">
    <source>
        <dbReference type="ARBA" id="ARBA00022514"/>
    </source>
</evidence>
<evidence type="ECO:0000313" key="11">
    <source>
        <dbReference type="EMBL" id="KAF6404872.1"/>
    </source>
</evidence>
<evidence type="ECO:0000256" key="1">
    <source>
        <dbReference type="ARBA" id="ARBA00004613"/>
    </source>
</evidence>
<accession>A0A7J8C201</accession>
<evidence type="ECO:0000256" key="6">
    <source>
        <dbReference type="ARBA" id="ARBA00022729"/>
    </source>
</evidence>
<keyword evidence="4" id="KW-0202">Cytokine</keyword>
<evidence type="ECO:0000313" key="12">
    <source>
        <dbReference type="Proteomes" id="UP000593571"/>
    </source>
</evidence>
<dbReference type="PANTHER" id="PTHR48492:SF1">
    <property type="entry name" value="INTERLEUKIN-7"/>
    <property type="match status" value="1"/>
</dbReference>
<keyword evidence="5" id="KW-0964">Secreted</keyword>
<keyword evidence="8" id="KW-1015">Disulfide bond</keyword>
<dbReference type="GO" id="GO:0005615">
    <property type="term" value="C:extracellular space"/>
    <property type="evidence" value="ECO:0007669"/>
    <property type="project" value="UniProtKB-KW"/>
</dbReference>
<sequence>MVHVSFRYIFGIPPLILVLLPVASSDCEIEGRSGEEYEHVLRISLQALERRENESNCLDNEPNFFKKHSCDDNKEATFLKTAARKLKQFLKMNIQEEVKRHLLILSQGTLKLLNCTRKEEKKSLKEQKKLDEMCFLKILLGKIQTCWNKILHGTKEH</sequence>
<dbReference type="GO" id="GO:0008083">
    <property type="term" value="F:growth factor activity"/>
    <property type="evidence" value="ECO:0007669"/>
    <property type="project" value="UniProtKB-KW"/>
</dbReference>
<dbReference type="GO" id="GO:0005125">
    <property type="term" value="F:cytokine activity"/>
    <property type="evidence" value="ECO:0007669"/>
    <property type="project" value="UniProtKB-KW"/>
</dbReference>
<dbReference type="AlphaFoldDB" id="A0A7J8C201"/>
<dbReference type="PANTHER" id="PTHR48492">
    <property type="entry name" value="INTERLEUKIN-7"/>
    <property type="match status" value="1"/>
</dbReference>
<keyword evidence="9" id="KW-0325">Glycoprotein</keyword>
<dbReference type="Gene3D" id="1.20.1250.50">
    <property type="match status" value="1"/>
</dbReference>
<evidence type="ECO:0000256" key="10">
    <source>
        <dbReference type="SAM" id="SignalP"/>
    </source>
</evidence>
<keyword evidence="7" id="KW-0339">Growth factor</keyword>
<keyword evidence="6 10" id="KW-0732">Signal</keyword>
<dbReference type="EMBL" id="JACASE010000015">
    <property type="protein sequence ID" value="KAF6404872.1"/>
    <property type="molecule type" value="Genomic_DNA"/>
</dbReference>
<comment type="caution">
    <text evidence="11">The sequence shown here is derived from an EMBL/GenBank/DDBJ whole genome shotgun (WGS) entry which is preliminary data.</text>
</comment>
<protein>
    <recommendedName>
        <fullName evidence="3">Interleukin-7</fullName>
    </recommendedName>
</protein>
<dbReference type="GO" id="GO:0006955">
    <property type="term" value="P:immune response"/>
    <property type="evidence" value="ECO:0007669"/>
    <property type="project" value="InterPro"/>
</dbReference>
<keyword evidence="12" id="KW-1185">Reference proteome</keyword>
<evidence type="ECO:0000256" key="8">
    <source>
        <dbReference type="ARBA" id="ARBA00023157"/>
    </source>
</evidence>
<feature type="chain" id="PRO_5029635925" description="Interleukin-7" evidence="10">
    <location>
        <begin position="26"/>
        <end position="157"/>
    </location>
</feature>
<dbReference type="Pfam" id="PF01415">
    <property type="entry name" value="IL7"/>
    <property type="match status" value="1"/>
</dbReference>
<evidence type="ECO:0000256" key="3">
    <source>
        <dbReference type="ARBA" id="ARBA00019460"/>
    </source>
</evidence>
<dbReference type="Proteomes" id="UP000593571">
    <property type="component" value="Unassembled WGS sequence"/>
</dbReference>
<gene>
    <name evidence="11" type="ORF">HJG63_006737</name>
</gene>
<organism evidence="11 12">
    <name type="scientific">Rousettus aegyptiacus</name>
    <name type="common">Egyptian fruit bat</name>
    <name type="synonym">Pteropus aegyptiacus</name>
    <dbReference type="NCBI Taxonomy" id="9407"/>
    <lineage>
        <taxon>Eukaryota</taxon>
        <taxon>Metazoa</taxon>
        <taxon>Chordata</taxon>
        <taxon>Craniata</taxon>
        <taxon>Vertebrata</taxon>
        <taxon>Euteleostomi</taxon>
        <taxon>Mammalia</taxon>
        <taxon>Eutheria</taxon>
        <taxon>Laurasiatheria</taxon>
        <taxon>Chiroptera</taxon>
        <taxon>Yinpterochiroptera</taxon>
        <taxon>Pteropodoidea</taxon>
        <taxon>Pteropodidae</taxon>
        <taxon>Rousettinae</taxon>
        <taxon>Rousettus</taxon>
    </lineage>
</organism>
<evidence type="ECO:0000256" key="5">
    <source>
        <dbReference type="ARBA" id="ARBA00022525"/>
    </source>
</evidence>
<proteinExistence type="inferred from homology"/>